<dbReference type="InParanoid" id="A0A1X2HFS9"/>
<dbReference type="EC" id="2.3.1.225" evidence="10"/>
<evidence type="ECO:0000256" key="4">
    <source>
        <dbReference type="ARBA" id="ARBA00022989"/>
    </source>
</evidence>
<name>A0A1X2HFS9_SYNRA</name>
<protein>
    <recommendedName>
        <fullName evidence="10">Palmitoyltransferase</fullName>
        <ecNumber evidence="10">2.3.1.225</ecNumber>
    </recommendedName>
</protein>
<dbReference type="GO" id="GO:0016020">
    <property type="term" value="C:membrane"/>
    <property type="evidence" value="ECO:0007669"/>
    <property type="project" value="UniProtKB-SubCell"/>
</dbReference>
<keyword evidence="2 10" id="KW-0808">Transferase</keyword>
<comment type="similarity">
    <text evidence="10">Belongs to the DHHC palmitoyltransferase family.</text>
</comment>
<feature type="transmembrane region" description="Helical" evidence="10">
    <location>
        <begin position="42"/>
        <end position="62"/>
    </location>
</feature>
<dbReference type="STRING" id="13706.A0A1X2HFS9"/>
<evidence type="ECO:0000256" key="8">
    <source>
        <dbReference type="ARBA" id="ARBA00023315"/>
    </source>
</evidence>
<feature type="domain" description="Palmitoyltransferase DHHC" evidence="11">
    <location>
        <begin position="89"/>
        <end position="219"/>
    </location>
</feature>
<keyword evidence="5 10" id="KW-0472">Membrane</keyword>
<evidence type="ECO:0000256" key="1">
    <source>
        <dbReference type="ARBA" id="ARBA00004141"/>
    </source>
</evidence>
<dbReference type="OMA" id="VIWPFLG"/>
<feature type="transmembrane region" description="Helical" evidence="10">
    <location>
        <begin position="179"/>
        <end position="202"/>
    </location>
</feature>
<dbReference type="AlphaFoldDB" id="A0A1X2HFS9"/>
<dbReference type="GO" id="GO:0019706">
    <property type="term" value="F:protein-cysteine S-palmitoyltransferase activity"/>
    <property type="evidence" value="ECO:0007669"/>
    <property type="project" value="UniProtKB-EC"/>
</dbReference>
<evidence type="ECO:0000256" key="2">
    <source>
        <dbReference type="ARBA" id="ARBA00022679"/>
    </source>
</evidence>
<comment type="caution">
    <text evidence="12">The sequence shown here is derived from an EMBL/GenBank/DDBJ whole genome shotgun (WGS) entry which is preliminary data.</text>
</comment>
<evidence type="ECO:0000256" key="10">
    <source>
        <dbReference type="RuleBase" id="RU079119"/>
    </source>
</evidence>
<reference evidence="12 13" key="1">
    <citation type="submission" date="2016-07" db="EMBL/GenBank/DDBJ databases">
        <title>Pervasive Adenine N6-methylation of Active Genes in Fungi.</title>
        <authorList>
            <consortium name="DOE Joint Genome Institute"/>
            <person name="Mondo S.J."/>
            <person name="Dannebaum R.O."/>
            <person name="Kuo R.C."/>
            <person name="Labutti K."/>
            <person name="Haridas S."/>
            <person name="Kuo A."/>
            <person name="Salamov A."/>
            <person name="Ahrendt S.R."/>
            <person name="Lipzen A."/>
            <person name="Sullivan W."/>
            <person name="Andreopoulos W.B."/>
            <person name="Clum A."/>
            <person name="Lindquist E."/>
            <person name="Daum C."/>
            <person name="Ramamoorthy G.K."/>
            <person name="Gryganskyi A."/>
            <person name="Culley D."/>
            <person name="Magnuson J.K."/>
            <person name="James T.Y."/>
            <person name="O'Malley M.A."/>
            <person name="Stajich J.E."/>
            <person name="Spatafora J.W."/>
            <person name="Visel A."/>
            <person name="Grigoriev I.V."/>
        </authorList>
    </citation>
    <scope>NUCLEOTIDE SEQUENCE [LARGE SCALE GENOMIC DNA]</scope>
    <source>
        <strain evidence="12 13">NRRL 2496</strain>
    </source>
</reference>
<gene>
    <name evidence="12" type="ORF">BCR43DRAFT_251082</name>
</gene>
<dbReference type="EMBL" id="MCGN01000004">
    <property type="protein sequence ID" value="ORY97762.1"/>
    <property type="molecule type" value="Genomic_DNA"/>
</dbReference>
<comment type="subcellular location">
    <subcellularLocation>
        <location evidence="1">Membrane</location>
        <topology evidence="1">Multi-pass membrane protein</topology>
    </subcellularLocation>
</comment>
<dbReference type="PANTHER" id="PTHR12246">
    <property type="entry name" value="PALMITOYLTRANSFERASE ZDHHC16"/>
    <property type="match status" value="1"/>
</dbReference>
<evidence type="ECO:0000256" key="9">
    <source>
        <dbReference type="ARBA" id="ARBA00048048"/>
    </source>
</evidence>
<organism evidence="12 13">
    <name type="scientific">Syncephalastrum racemosum</name>
    <name type="common">Filamentous fungus</name>
    <dbReference type="NCBI Taxonomy" id="13706"/>
    <lineage>
        <taxon>Eukaryota</taxon>
        <taxon>Fungi</taxon>
        <taxon>Fungi incertae sedis</taxon>
        <taxon>Mucoromycota</taxon>
        <taxon>Mucoromycotina</taxon>
        <taxon>Mucoromycetes</taxon>
        <taxon>Mucorales</taxon>
        <taxon>Syncephalastraceae</taxon>
        <taxon>Syncephalastrum</taxon>
    </lineage>
</organism>
<dbReference type="PROSITE" id="PS50216">
    <property type="entry name" value="DHHC"/>
    <property type="match status" value="1"/>
</dbReference>
<keyword evidence="6" id="KW-0564">Palmitate</keyword>
<dbReference type="InterPro" id="IPR001594">
    <property type="entry name" value="Palmitoyltrfase_DHHC"/>
</dbReference>
<comment type="catalytic activity">
    <reaction evidence="9 10">
        <text>L-cysteinyl-[protein] + hexadecanoyl-CoA = S-hexadecanoyl-L-cysteinyl-[protein] + CoA</text>
        <dbReference type="Rhea" id="RHEA:36683"/>
        <dbReference type="Rhea" id="RHEA-COMP:10131"/>
        <dbReference type="Rhea" id="RHEA-COMP:11032"/>
        <dbReference type="ChEBI" id="CHEBI:29950"/>
        <dbReference type="ChEBI" id="CHEBI:57287"/>
        <dbReference type="ChEBI" id="CHEBI:57379"/>
        <dbReference type="ChEBI" id="CHEBI:74151"/>
        <dbReference type="EC" id="2.3.1.225"/>
    </reaction>
</comment>
<keyword evidence="13" id="KW-1185">Reference proteome</keyword>
<comment type="domain">
    <text evidence="10">The DHHC domain is required for palmitoyltransferase activity.</text>
</comment>
<evidence type="ECO:0000256" key="7">
    <source>
        <dbReference type="ARBA" id="ARBA00023288"/>
    </source>
</evidence>
<keyword evidence="4 10" id="KW-1133">Transmembrane helix</keyword>
<accession>A0A1X2HFS9</accession>
<keyword evidence="7" id="KW-0449">Lipoprotein</keyword>
<evidence type="ECO:0000313" key="12">
    <source>
        <dbReference type="EMBL" id="ORY97762.1"/>
    </source>
</evidence>
<evidence type="ECO:0000313" key="13">
    <source>
        <dbReference type="Proteomes" id="UP000242180"/>
    </source>
</evidence>
<evidence type="ECO:0000256" key="5">
    <source>
        <dbReference type="ARBA" id="ARBA00023136"/>
    </source>
</evidence>
<dbReference type="InterPro" id="IPR039859">
    <property type="entry name" value="PFA4/ZDH16/20/ERF2-like"/>
</dbReference>
<feature type="transmembrane region" description="Helical" evidence="10">
    <location>
        <begin position="12"/>
        <end position="35"/>
    </location>
</feature>
<evidence type="ECO:0000256" key="3">
    <source>
        <dbReference type="ARBA" id="ARBA00022692"/>
    </source>
</evidence>
<sequence>MPWKECRGQLVVATVILLTTFISYTSQIFVIWPFLGGASLHTLFILIPLNVFVIMIYLNYALVCLTDPGTVPVNWIPDSQTHMEVKRSTHEPRYCRTCDGYKPPRTHHCRSCGRCILKMDHHCPWINNCVGFANYGHFIRFIVYVIVSAIYLFILLSCRLAQVIREMDSHGTHPSPTEATFLSINLLLSAAAIVTVGILSGYHTYCLTTNTTTIEGWEKGTALTIKSLGRIRRVKYPYNLGLYNNLCAVLGPQPLLWFWPQRMVGDGLYFPVTTKYLEDAGDPEKDGMTDAVHDEHAIHGDGIQDIDQHEHRAEDDYCAEEEGSDYRLSRYSSQTLRGTPSDCKRVSIAAPPRVRTRNSRGSNLRADGVMPATPASVRTFASASTLVDTKLPKDALP</sequence>
<evidence type="ECO:0000256" key="6">
    <source>
        <dbReference type="ARBA" id="ARBA00023139"/>
    </source>
</evidence>
<keyword evidence="8 10" id="KW-0012">Acyltransferase</keyword>
<proteinExistence type="inferred from homology"/>
<evidence type="ECO:0000259" key="11">
    <source>
        <dbReference type="Pfam" id="PF01529"/>
    </source>
</evidence>
<keyword evidence="3 10" id="KW-0812">Transmembrane</keyword>
<dbReference type="OrthoDB" id="331948at2759"/>
<dbReference type="Pfam" id="PF01529">
    <property type="entry name" value="DHHC"/>
    <property type="match status" value="1"/>
</dbReference>
<feature type="transmembrane region" description="Helical" evidence="10">
    <location>
        <begin position="138"/>
        <end position="158"/>
    </location>
</feature>
<dbReference type="Proteomes" id="UP000242180">
    <property type="component" value="Unassembled WGS sequence"/>
</dbReference>